<name>A0A0M3I4N1_ASCLU</name>
<feature type="compositionally biased region" description="Polar residues" evidence="1">
    <location>
        <begin position="42"/>
        <end position="62"/>
    </location>
</feature>
<evidence type="ECO:0000313" key="2">
    <source>
        <dbReference type="Proteomes" id="UP000036681"/>
    </source>
</evidence>
<accession>A0A0M3I4N1</accession>
<dbReference type="WBParaSite" id="ALUE_0001177201-mRNA-1">
    <property type="protein sequence ID" value="ALUE_0001177201-mRNA-1"/>
    <property type="gene ID" value="ALUE_0001177201"/>
</dbReference>
<evidence type="ECO:0000256" key="1">
    <source>
        <dbReference type="SAM" id="MobiDB-lite"/>
    </source>
</evidence>
<feature type="region of interest" description="Disordered" evidence="1">
    <location>
        <begin position="42"/>
        <end position="68"/>
    </location>
</feature>
<keyword evidence="2" id="KW-1185">Reference proteome</keyword>
<organism evidence="2 3">
    <name type="scientific">Ascaris lumbricoides</name>
    <name type="common">Giant roundworm</name>
    <dbReference type="NCBI Taxonomy" id="6252"/>
    <lineage>
        <taxon>Eukaryota</taxon>
        <taxon>Metazoa</taxon>
        <taxon>Ecdysozoa</taxon>
        <taxon>Nematoda</taxon>
        <taxon>Chromadorea</taxon>
        <taxon>Rhabditida</taxon>
        <taxon>Spirurina</taxon>
        <taxon>Ascaridomorpha</taxon>
        <taxon>Ascaridoidea</taxon>
        <taxon>Ascarididae</taxon>
        <taxon>Ascaris</taxon>
    </lineage>
</organism>
<proteinExistence type="predicted"/>
<evidence type="ECO:0000313" key="3">
    <source>
        <dbReference type="WBParaSite" id="ALUE_0001177201-mRNA-1"/>
    </source>
</evidence>
<dbReference type="AlphaFoldDB" id="A0A0M3I4N1"/>
<dbReference type="Proteomes" id="UP000036681">
    <property type="component" value="Unplaced"/>
</dbReference>
<protein>
    <submittedName>
        <fullName evidence="3">SBP-type domain-containing protein</fullName>
    </submittedName>
</protein>
<reference evidence="3" key="1">
    <citation type="submission" date="2017-02" db="UniProtKB">
        <authorList>
            <consortium name="WormBaseParasite"/>
        </authorList>
    </citation>
    <scope>IDENTIFICATION</scope>
</reference>
<feature type="region of interest" description="Disordered" evidence="1">
    <location>
        <begin position="222"/>
        <end position="251"/>
    </location>
</feature>
<sequence length="271" mass="29566">MVRTFNWNPSMQSELAMSEVKPLNHGEVQTFDTDAAINTSIGKKQQGTSEMTTHNKNMNTANVDDASGTPALTVRDGVPHLAGQQASIAVQGRLFQQLPSQLQNCASTANPMCSWYQQTLPSIPFPCYCPCHRIFQQPHPLTQMLGNGTQSSGSATSWILRPVTIAGKLYYEPTNVGCSGDIATNDGNSHLQHPEDPVHLNPFAPALSLSFSQYDPATSVPHFASPRSASQTLPCRNAKKSPPSMRSHSETRVSIYAQQKKVYFSDNFATV</sequence>